<keyword evidence="1" id="KW-0732">Signal</keyword>
<feature type="signal peptide" evidence="1">
    <location>
        <begin position="1"/>
        <end position="21"/>
    </location>
</feature>
<name>A0A3P7L6D4_DIBLA</name>
<proteinExistence type="predicted"/>
<evidence type="ECO:0000313" key="3">
    <source>
        <dbReference type="Proteomes" id="UP000281553"/>
    </source>
</evidence>
<feature type="chain" id="PRO_5018092154" evidence="1">
    <location>
        <begin position="22"/>
        <end position="86"/>
    </location>
</feature>
<accession>A0A3P7L6D4</accession>
<dbReference type="AlphaFoldDB" id="A0A3P7L6D4"/>
<dbReference type="EMBL" id="UYRU01055354">
    <property type="protein sequence ID" value="VDN13015.1"/>
    <property type="molecule type" value="Genomic_DNA"/>
</dbReference>
<dbReference type="Proteomes" id="UP000281553">
    <property type="component" value="Unassembled WGS sequence"/>
</dbReference>
<keyword evidence="3" id="KW-1185">Reference proteome</keyword>
<organism evidence="2 3">
    <name type="scientific">Dibothriocephalus latus</name>
    <name type="common">Fish tapeworm</name>
    <name type="synonym">Diphyllobothrium latum</name>
    <dbReference type="NCBI Taxonomy" id="60516"/>
    <lineage>
        <taxon>Eukaryota</taxon>
        <taxon>Metazoa</taxon>
        <taxon>Spiralia</taxon>
        <taxon>Lophotrochozoa</taxon>
        <taxon>Platyhelminthes</taxon>
        <taxon>Cestoda</taxon>
        <taxon>Eucestoda</taxon>
        <taxon>Diphyllobothriidea</taxon>
        <taxon>Diphyllobothriidae</taxon>
        <taxon>Dibothriocephalus</taxon>
    </lineage>
</organism>
<evidence type="ECO:0000313" key="2">
    <source>
        <dbReference type="EMBL" id="VDN13015.1"/>
    </source>
</evidence>
<protein>
    <submittedName>
        <fullName evidence="2">Uncharacterized protein</fullName>
    </submittedName>
</protein>
<evidence type="ECO:0000256" key="1">
    <source>
        <dbReference type="SAM" id="SignalP"/>
    </source>
</evidence>
<sequence length="86" mass="9500">MKFTFFTVVAAVLAAYHSAEAISQGFLTLDIAMTSEQLSSYLATLEPGIREFILAASMDGDNEDIESAVLHYLANDILEHEDMRDL</sequence>
<gene>
    <name evidence="2" type="ORF">DILT_LOCUS8846</name>
</gene>
<reference evidence="2 3" key="1">
    <citation type="submission" date="2018-11" db="EMBL/GenBank/DDBJ databases">
        <authorList>
            <consortium name="Pathogen Informatics"/>
        </authorList>
    </citation>
    <scope>NUCLEOTIDE SEQUENCE [LARGE SCALE GENOMIC DNA]</scope>
</reference>